<sequence>MLIQKMANKLFAFKNFDYVFLNVGYTNRLMKNEINNRVDADDLCDFFAKEIDTSSVLLAVGDYKFLKPKNEWDDCELYCDNETLKFLESSKISPFGCIVIKDAEDKVSLFDIACVIESLQKINFCHCLSTTFYSMEIYEHEGKIIAMVNYDTESG</sequence>
<organism evidence="1">
    <name type="scientific">Tupanvirus soda lake</name>
    <dbReference type="NCBI Taxonomy" id="2126985"/>
    <lineage>
        <taxon>Viruses</taxon>
        <taxon>Varidnaviria</taxon>
        <taxon>Bamfordvirae</taxon>
        <taxon>Nucleocytoviricota</taxon>
        <taxon>Megaviricetes</taxon>
        <taxon>Imitervirales</taxon>
        <taxon>Mimiviridae</taxon>
        <taxon>Megamimivirinae</taxon>
        <taxon>Tupanvirus</taxon>
        <taxon>Tupanvirus salinum</taxon>
    </lineage>
</organism>
<evidence type="ECO:0000313" key="1">
    <source>
        <dbReference type="EMBL" id="QKU34793.1"/>
    </source>
</evidence>
<dbReference type="GeneID" id="80518206"/>
<reference evidence="1" key="2">
    <citation type="journal article" date="2018" name="Nat. Commun.">
        <title>Tailed giant Tupanvirus possesses the most complete translational apparatus of the known virosphere.</title>
        <authorList>
            <person name="Abrahao J."/>
            <person name="Silva L."/>
            <person name="Silva L.S."/>
            <person name="Khalil J.Y.B."/>
            <person name="Rodrigues R."/>
            <person name="Arantes T."/>
            <person name="Assis F."/>
            <person name="Boratto P."/>
            <person name="Andrade M."/>
            <person name="Kroon E.G."/>
            <person name="Ribeiro B."/>
            <person name="Bergier I."/>
            <person name="Seligmann H."/>
            <person name="Ghigo E."/>
            <person name="Colson P."/>
            <person name="Levasseur A."/>
            <person name="Kroemer G."/>
            <person name="Raoult D."/>
            <person name="La Scola B."/>
        </authorList>
    </citation>
    <scope>NUCLEOTIDE SEQUENCE [LARGE SCALE GENOMIC DNA]</scope>
    <source>
        <strain evidence="1">Soda lake</strain>
    </source>
</reference>
<protein>
    <submittedName>
        <fullName evidence="1">Putative orfan</fullName>
    </submittedName>
</protein>
<reference evidence="1" key="1">
    <citation type="submission" date="2017-01" db="EMBL/GenBank/DDBJ databases">
        <authorList>
            <person name="Assis F.L."/>
            <person name="Abrahao J.S."/>
            <person name="Silva L."/>
            <person name="Khalil J.B."/>
            <person name="Rodrigues R."/>
            <person name="Silva L.S."/>
            <person name="Arantes T."/>
            <person name="Boratto P."/>
            <person name="Andrade M."/>
            <person name="Kroon E.G."/>
            <person name="Ribeiro B."/>
            <person name="Bergier I."/>
            <person name="Seligmann H."/>
            <person name="Ghigo E."/>
            <person name="Colson P."/>
            <person name="Levasseur A."/>
            <person name="Raoult D."/>
            <person name="Scola B.L."/>
        </authorList>
    </citation>
    <scope>NUCLEOTIDE SEQUENCE</scope>
    <source>
        <strain evidence="1">Soda lake</strain>
    </source>
</reference>
<accession>A0A6N1NTB4</accession>
<dbReference type="RefSeq" id="YP_010781442.1">
    <property type="nucleotide sequence ID" value="NC_075039.1"/>
</dbReference>
<proteinExistence type="predicted"/>
<dbReference type="EMBL" id="KY523104">
    <property type="protein sequence ID" value="QKU34793.1"/>
    <property type="molecule type" value="Genomic_DNA"/>
</dbReference>
<name>A0A6N1NTB4_9VIRU</name>
<dbReference type="KEGG" id="vg:80518206"/>